<evidence type="ECO:0000313" key="2">
    <source>
        <dbReference type="Proteomes" id="UP000805649"/>
    </source>
</evidence>
<comment type="caution">
    <text evidence="1">The sequence shown here is derived from an EMBL/GenBank/DDBJ whole genome shotgun (WGS) entry which is preliminary data.</text>
</comment>
<dbReference type="EMBL" id="VUJX02000002">
    <property type="protein sequence ID" value="KAL0941601.1"/>
    <property type="molecule type" value="Genomic_DNA"/>
</dbReference>
<protein>
    <submittedName>
        <fullName evidence="1">C6 finger domain-containing protein</fullName>
    </submittedName>
</protein>
<accession>A0ACC3ZBW8</accession>
<evidence type="ECO:0000313" key="1">
    <source>
        <dbReference type="EMBL" id="KAL0941601.1"/>
    </source>
</evidence>
<keyword evidence="2" id="KW-1185">Reference proteome</keyword>
<organism evidence="1 2">
    <name type="scientific">Colletotrichum truncatum</name>
    <name type="common">Anthracnose fungus</name>
    <name type="synonym">Colletotrichum capsici</name>
    <dbReference type="NCBI Taxonomy" id="5467"/>
    <lineage>
        <taxon>Eukaryota</taxon>
        <taxon>Fungi</taxon>
        <taxon>Dikarya</taxon>
        <taxon>Ascomycota</taxon>
        <taxon>Pezizomycotina</taxon>
        <taxon>Sordariomycetes</taxon>
        <taxon>Hypocreomycetidae</taxon>
        <taxon>Glomerellales</taxon>
        <taxon>Glomerellaceae</taxon>
        <taxon>Colletotrichum</taxon>
        <taxon>Colletotrichum truncatum species complex</taxon>
    </lineage>
</organism>
<sequence length="469" mass="51237">MRLDSAFSNTAPITSSRSGPSPRSFSMLEKTDTNTGSRPDLPFELSDFESGIANVQSVLEHELHSEVDLAHLFGHSASTSTSPKSFKAVTGTCTTANGGGDASRSSKSPQPSSSKDECLQRLSQLSSKLLVCFSKTENRHVALEDILAYPSPEMSCNAHDGDDQGLHTAKNIIGELLESSQVFLETLEQLKSLEASQQEPQHPYSPSSSEYLYLDSPDEADFLSKESSTPFPAFAPRNSDNDNSHEMATKLSSDKTSRYPCKSANAFSTNVCFSMPTIFTIVTCYMWLFQGYEVVFSAIQESLLLQKQTQEDQQRKEQQRQQCDISSYHYVQKRRQASSSSTPVSRTGKTGPGALCPTVLPNIQFGGFGLDGHPNLQIEMLIHVSSQMLQKIENIMGFDTATAQNHPPPPPPSPCREHGLLDLGCAPTQLYAYLHGARHGAAESPSSGRSALVKDMVKTIRQILSSSHC</sequence>
<dbReference type="Proteomes" id="UP000805649">
    <property type="component" value="Unassembled WGS sequence"/>
</dbReference>
<reference evidence="1 2" key="1">
    <citation type="journal article" date="2020" name="Phytopathology">
        <title>Genome Sequence Resources of Colletotrichum truncatum, C. plurivorum, C. musicola, and C. sojae: Four Species Pathogenic to Soybean (Glycine max).</title>
        <authorList>
            <person name="Rogerio F."/>
            <person name="Boufleur T.R."/>
            <person name="Ciampi-Guillardi M."/>
            <person name="Sukno S.A."/>
            <person name="Thon M.R."/>
            <person name="Massola Junior N.S."/>
            <person name="Baroncelli R."/>
        </authorList>
    </citation>
    <scope>NUCLEOTIDE SEQUENCE [LARGE SCALE GENOMIC DNA]</scope>
    <source>
        <strain evidence="1 2">CMES1059</strain>
    </source>
</reference>
<gene>
    <name evidence="1" type="ORF">CTRU02_204364</name>
</gene>
<proteinExistence type="predicted"/>
<name>A0ACC3ZBW8_COLTU</name>